<dbReference type="AlphaFoldDB" id="A0AAD9DFF2"/>
<dbReference type="EMBL" id="JATAAI010000005">
    <property type="protein sequence ID" value="KAK1745706.1"/>
    <property type="molecule type" value="Genomic_DNA"/>
</dbReference>
<dbReference type="EC" id="2.1.1.-" evidence="2"/>
<dbReference type="Gene3D" id="3.40.50.150">
    <property type="entry name" value="Vaccinia Virus protein VP39"/>
    <property type="match status" value="1"/>
</dbReference>
<evidence type="ECO:0000313" key="3">
    <source>
        <dbReference type="Proteomes" id="UP001224775"/>
    </source>
</evidence>
<feature type="region of interest" description="Disordered" evidence="1">
    <location>
        <begin position="1"/>
        <end position="59"/>
    </location>
</feature>
<dbReference type="GO" id="GO:0032259">
    <property type="term" value="P:methylation"/>
    <property type="evidence" value="ECO:0007669"/>
    <property type="project" value="UniProtKB-KW"/>
</dbReference>
<dbReference type="InterPro" id="IPR029063">
    <property type="entry name" value="SAM-dependent_MTases_sf"/>
</dbReference>
<organism evidence="2 3">
    <name type="scientific">Skeletonema marinoi</name>
    <dbReference type="NCBI Taxonomy" id="267567"/>
    <lineage>
        <taxon>Eukaryota</taxon>
        <taxon>Sar</taxon>
        <taxon>Stramenopiles</taxon>
        <taxon>Ochrophyta</taxon>
        <taxon>Bacillariophyta</taxon>
        <taxon>Coscinodiscophyceae</taxon>
        <taxon>Thalassiosirophycidae</taxon>
        <taxon>Thalassiosirales</taxon>
        <taxon>Skeletonemataceae</taxon>
        <taxon>Skeletonema</taxon>
        <taxon>Skeletonema marinoi-dohrnii complex</taxon>
    </lineage>
</organism>
<dbReference type="Pfam" id="PF10294">
    <property type="entry name" value="Methyltransf_16"/>
    <property type="match status" value="1"/>
</dbReference>
<dbReference type="GO" id="GO:0008168">
    <property type="term" value="F:methyltransferase activity"/>
    <property type="evidence" value="ECO:0007669"/>
    <property type="project" value="UniProtKB-KW"/>
</dbReference>
<comment type="caution">
    <text evidence="2">The sequence shown here is derived from an EMBL/GenBank/DDBJ whole genome shotgun (WGS) entry which is preliminary data.</text>
</comment>
<name>A0AAD9DFF2_9STRA</name>
<accession>A0AAD9DFF2</accession>
<dbReference type="PANTHER" id="PTHR14614">
    <property type="entry name" value="HEPATOCELLULAR CARCINOMA-ASSOCIATED ANTIGEN"/>
    <property type="match status" value="1"/>
</dbReference>
<keyword evidence="2" id="KW-0489">Methyltransferase</keyword>
<dbReference type="InterPro" id="IPR019410">
    <property type="entry name" value="Methyltransf_16"/>
</dbReference>
<dbReference type="PANTHER" id="PTHR14614:SF130">
    <property type="entry name" value="PROTEIN-LYSINE N-METHYLTRANSFERASE EEF2KMT"/>
    <property type="match status" value="1"/>
</dbReference>
<gene>
    <name evidence="2" type="ORF">QTG54_003630</name>
</gene>
<dbReference type="SUPFAM" id="SSF53335">
    <property type="entry name" value="S-adenosyl-L-methionine-dependent methyltransferases"/>
    <property type="match status" value="1"/>
</dbReference>
<dbReference type="Proteomes" id="UP001224775">
    <property type="component" value="Unassembled WGS sequence"/>
</dbReference>
<evidence type="ECO:0000313" key="2">
    <source>
        <dbReference type="EMBL" id="KAK1745706.1"/>
    </source>
</evidence>
<reference evidence="2" key="1">
    <citation type="submission" date="2023-06" db="EMBL/GenBank/DDBJ databases">
        <title>Survivors Of The Sea: Transcriptome response of Skeletonema marinoi to long-term dormancy.</title>
        <authorList>
            <person name="Pinder M.I.M."/>
            <person name="Kourtchenko O."/>
            <person name="Robertson E.K."/>
            <person name="Larsson T."/>
            <person name="Maumus F."/>
            <person name="Osuna-Cruz C.M."/>
            <person name="Vancaester E."/>
            <person name="Stenow R."/>
            <person name="Vandepoele K."/>
            <person name="Ploug H."/>
            <person name="Bruchert V."/>
            <person name="Godhe A."/>
            <person name="Topel M."/>
        </authorList>
    </citation>
    <scope>NUCLEOTIDE SEQUENCE</scope>
    <source>
        <strain evidence="2">R05AC</strain>
    </source>
</reference>
<feature type="non-terminal residue" evidence="2">
    <location>
        <position position="1"/>
    </location>
</feature>
<keyword evidence="2" id="KW-0808">Transferase</keyword>
<proteinExistence type="predicted"/>
<protein>
    <submittedName>
        <fullName evidence="2">Lysine methyltransferase</fullName>
        <ecNumber evidence="2">2.1.1.-</ecNumber>
    </submittedName>
</protein>
<keyword evidence="3" id="KW-1185">Reference proteome</keyword>
<sequence length="467" mass="52140">SVVHHHHRTNQIPPRQGHRRTSVETPRICSRHASIGGTTYYQTKRKKEMSNQSNDDDDASNAIYINLTVPPNVEPGVDSLTFEYNGNEMEILIPEDSVAGDVLRIQVGNSSSHRRDAATKSSSLMDELNGLEDDDVNDTKLVQNNVREGVATVTLGEGLKSTVTLQLLEELPKNDSSSTVFDREGDGTANCPWPSGIVLAQSLTSKMGIEYLTKMLKHSEGDESIDCMELGSGLGTCGIALAHALASIETPSITSYQIVLTDRGDETIALLRENIDRNCTFGSANKKLSVTPHPLTWGNELLTDCSAPKKFNCIIGSDLLYNSRESYEPLLNTIQQHLHPDGTVILSVRWRKPELEREFFRKAEKLGIIFVNWKEFEECESFKGRCPARLNWSEYGNPESECSNEYFLKTNVSVGNVTKSLAAITEDDMECMNDEEYASFEEKQIQIYVAGYSAKKKGRKRDFDRIN</sequence>
<evidence type="ECO:0000256" key="1">
    <source>
        <dbReference type="SAM" id="MobiDB-lite"/>
    </source>
</evidence>